<dbReference type="SUPFAM" id="SSF52335">
    <property type="entry name" value="Methylglyoxal synthase-like"/>
    <property type="match status" value="1"/>
</dbReference>
<dbReference type="InterPro" id="IPR002695">
    <property type="entry name" value="PurH-like"/>
</dbReference>
<gene>
    <name evidence="1" type="primary">purH_2</name>
    <name evidence="1" type="ORF">NCTC13645_01117</name>
</gene>
<dbReference type="GO" id="GO:0005829">
    <property type="term" value="C:cytosol"/>
    <property type="evidence" value="ECO:0007669"/>
    <property type="project" value="TreeGrafter"/>
</dbReference>
<dbReference type="PANTHER" id="PTHR11692">
    <property type="entry name" value="BIFUNCTIONAL PURINE BIOSYNTHESIS PROTEIN PURH"/>
    <property type="match status" value="1"/>
</dbReference>
<dbReference type="Pfam" id="PF01808">
    <property type="entry name" value="AICARFT_IMPCHas"/>
    <property type="match status" value="1"/>
</dbReference>
<dbReference type="GO" id="GO:0003937">
    <property type="term" value="F:IMP cyclohydrolase activity"/>
    <property type="evidence" value="ECO:0007669"/>
    <property type="project" value="InterPro"/>
</dbReference>
<dbReference type="EMBL" id="UHIV01000004">
    <property type="protein sequence ID" value="SUP58868.1"/>
    <property type="molecule type" value="Genomic_DNA"/>
</dbReference>
<accession>A0A380P1Z8</accession>
<dbReference type="GO" id="GO:0004643">
    <property type="term" value="F:phosphoribosylaminoimidazolecarboxamide formyltransferase activity"/>
    <property type="evidence" value="ECO:0007669"/>
    <property type="project" value="InterPro"/>
</dbReference>
<dbReference type="Proteomes" id="UP000254621">
    <property type="component" value="Unassembled WGS sequence"/>
</dbReference>
<dbReference type="PANTHER" id="PTHR11692:SF0">
    <property type="entry name" value="BIFUNCTIONAL PURINE BIOSYNTHESIS PROTEIN ATIC"/>
    <property type="match status" value="1"/>
</dbReference>
<sequence length="152" mass="17001">MTRADAIENIDIGGPSMLRSAAKNAQDVLPIVDPDDYNEVIERLQTDNVDQTYRHGLAAKVFRHTAAYDALIADYLTDEDFTKQKTETYELVDNLRYGENAHQDAAAYRDALPTDYSVLSANICMVRSFHITISAMPTLPYGSLLISLSQRL</sequence>
<dbReference type="SMART" id="SM00798">
    <property type="entry name" value="AICARFT_IMPCHas"/>
    <property type="match status" value="1"/>
</dbReference>
<evidence type="ECO:0000313" key="2">
    <source>
        <dbReference type="Proteomes" id="UP000254621"/>
    </source>
</evidence>
<dbReference type="Gene3D" id="3.40.50.1380">
    <property type="entry name" value="Methylglyoxal synthase-like domain"/>
    <property type="match status" value="1"/>
</dbReference>
<dbReference type="InterPro" id="IPR036914">
    <property type="entry name" value="MGS-like_dom_sf"/>
</dbReference>
<dbReference type="AlphaFoldDB" id="A0A380P1Z8"/>
<name>A0A380P1Z8_WEIVI</name>
<dbReference type="GO" id="GO:0006189">
    <property type="term" value="P:'de novo' IMP biosynthetic process"/>
    <property type="evidence" value="ECO:0007669"/>
    <property type="project" value="TreeGrafter"/>
</dbReference>
<proteinExistence type="predicted"/>
<evidence type="ECO:0000313" key="1">
    <source>
        <dbReference type="EMBL" id="SUP58868.1"/>
    </source>
</evidence>
<organism evidence="1 2">
    <name type="scientific">Weissella viridescens</name>
    <name type="common">Lactobacillus viridescens</name>
    <dbReference type="NCBI Taxonomy" id="1629"/>
    <lineage>
        <taxon>Bacteria</taxon>
        <taxon>Bacillati</taxon>
        <taxon>Bacillota</taxon>
        <taxon>Bacilli</taxon>
        <taxon>Lactobacillales</taxon>
        <taxon>Lactobacillaceae</taxon>
        <taxon>Weissella</taxon>
    </lineage>
</organism>
<reference evidence="1 2" key="1">
    <citation type="submission" date="2018-06" db="EMBL/GenBank/DDBJ databases">
        <authorList>
            <consortium name="Pathogen Informatics"/>
            <person name="Doyle S."/>
        </authorList>
    </citation>
    <scope>NUCLEOTIDE SEQUENCE [LARGE SCALE GENOMIC DNA]</scope>
    <source>
        <strain evidence="1 2">NCTC13645</strain>
    </source>
</reference>
<protein>
    <submittedName>
        <fullName evidence="1">Bifunctional purine biosynthesis protein PurH</fullName>
    </submittedName>
</protein>